<dbReference type="GO" id="GO:0046872">
    <property type="term" value="F:metal ion binding"/>
    <property type="evidence" value="ECO:0007669"/>
    <property type="project" value="UniProtKB-KW"/>
</dbReference>
<keyword evidence="2" id="KW-0045">Antibiotic biosynthesis</keyword>
<evidence type="ECO:0000256" key="3">
    <source>
        <dbReference type="RuleBase" id="RU003682"/>
    </source>
</evidence>
<dbReference type="Gene3D" id="2.60.120.330">
    <property type="entry name" value="B-lactam Antibiotic, Isopenicillin N Synthase, Chain"/>
    <property type="match status" value="1"/>
</dbReference>
<evidence type="ECO:0000313" key="5">
    <source>
        <dbReference type="EMBL" id="TCO61931.1"/>
    </source>
</evidence>
<keyword evidence="6" id="KW-1185">Reference proteome</keyword>
<reference evidence="5 6" key="1">
    <citation type="submission" date="2019-03" db="EMBL/GenBank/DDBJ databases">
        <title>Genomic Encyclopedia of Type Strains, Phase IV (KMG-IV): sequencing the most valuable type-strain genomes for metagenomic binning, comparative biology and taxonomic classification.</title>
        <authorList>
            <person name="Goeker M."/>
        </authorList>
    </citation>
    <scope>NUCLEOTIDE SEQUENCE [LARGE SCALE GENOMIC DNA]</scope>
    <source>
        <strain evidence="5 6">DSM 45934</strain>
    </source>
</reference>
<name>A0A4R2JP60_9PSEU</name>
<evidence type="ECO:0000259" key="4">
    <source>
        <dbReference type="PROSITE" id="PS51471"/>
    </source>
</evidence>
<evidence type="ECO:0000256" key="2">
    <source>
        <dbReference type="ARBA" id="ARBA00023194"/>
    </source>
</evidence>
<dbReference type="PRINTS" id="PR00682">
    <property type="entry name" value="IPNSYNTHASE"/>
</dbReference>
<dbReference type="InterPro" id="IPR044861">
    <property type="entry name" value="IPNS-like_FE2OG_OXY"/>
</dbReference>
<evidence type="ECO:0000313" key="6">
    <source>
        <dbReference type="Proteomes" id="UP000295680"/>
    </source>
</evidence>
<dbReference type="InterPro" id="IPR050231">
    <property type="entry name" value="Iron_ascorbate_oxido_reductase"/>
</dbReference>
<comment type="caution">
    <text evidence="5">The sequence shown here is derived from an EMBL/GenBank/DDBJ whole genome shotgun (WGS) entry which is preliminary data.</text>
</comment>
<dbReference type="Pfam" id="PF14226">
    <property type="entry name" value="DIOX_N"/>
    <property type="match status" value="1"/>
</dbReference>
<keyword evidence="3" id="KW-0408">Iron</keyword>
<organism evidence="5 6">
    <name type="scientific">Actinocrispum wychmicini</name>
    <dbReference type="NCBI Taxonomy" id="1213861"/>
    <lineage>
        <taxon>Bacteria</taxon>
        <taxon>Bacillati</taxon>
        <taxon>Actinomycetota</taxon>
        <taxon>Actinomycetes</taxon>
        <taxon>Pseudonocardiales</taxon>
        <taxon>Pseudonocardiaceae</taxon>
        <taxon>Actinocrispum</taxon>
    </lineage>
</organism>
<evidence type="ECO:0000256" key="1">
    <source>
        <dbReference type="ARBA" id="ARBA00004792"/>
    </source>
</evidence>
<comment type="similarity">
    <text evidence="3">Belongs to the iron/ascorbate-dependent oxidoreductase family.</text>
</comment>
<dbReference type="AlphaFoldDB" id="A0A4R2JP60"/>
<sequence length="309" mass="34001">MNVAAGETIDVIDLAAWRTNADEATALRLVESFQRTGFAYVTGHGVPGDTVAGVFDASRQLFHQDAEALDALHYRHASNYHGYVPAGVIPGTGSFHEIYDTGMEIATTYEGPGAFMRRVPNLWPTDLPGFKPAVQRYQVAMRALCDEILGAISTGLGLPTDFFTIRCAEPHAQMRLLHYLPRHDAPDDALSVGRHSDYEAVTILAQDNVGGLQVCGPDEQWINVPPIEGAFVINAGDMLTFWTNGRMPATPHRVLTPRTEERYSVAFFYGTSYDVLIEPIGEPMTDEAQEYAPITTGAYMEKRFTEDGI</sequence>
<dbReference type="Pfam" id="PF03171">
    <property type="entry name" value="2OG-FeII_Oxy"/>
    <property type="match status" value="1"/>
</dbReference>
<keyword evidence="5" id="KW-0223">Dioxygenase</keyword>
<dbReference type="GO" id="GO:0051213">
    <property type="term" value="F:dioxygenase activity"/>
    <property type="evidence" value="ECO:0007669"/>
    <property type="project" value="UniProtKB-KW"/>
</dbReference>
<dbReference type="PROSITE" id="PS51471">
    <property type="entry name" value="FE2OG_OXY"/>
    <property type="match status" value="1"/>
</dbReference>
<keyword evidence="3" id="KW-0479">Metal-binding</keyword>
<dbReference type="EMBL" id="SLWS01000002">
    <property type="protein sequence ID" value="TCO61931.1"/>
    <property type="molecule type" value="Genomic_DNA"/>
</dbReference>
<dbReference type="PANTHER" id="PTHR47990">
    <property type="entry name" value="2-OXOGLUTARATE (2OG) AND FE(II)-DEPENDENT OXYGENASE SUPERFAMILY PROTEIN-RELATED"/>
    <property type="match status" value="1"/>
</dbReference>
<keyword evidence="3" id="KW-0560">Oxidoreductase</keyword>
<protein>
    <submittedName>
        <fullName evidence="5">Isopenicillin N synthase-like dioxygenase</fullName>
    </submittedName>
</protein>
<comment type="pathway">
    <text evidence="1">Antibiotic biosynthesis.</text>
</comment>
<dbReference type="InterPro" id="IPR005123">
    <property type="entry name" value="Oxoglu/Fe-dep_dioxygenase_dom"/>
</dbReference>
<accession>A0A4R2JP60</accession>
<dbReference type="InterPro" id="IPR027443">
    <property type="entry name" value="IPNS-like_sf"/>
</dbReference>
<dbReference type="GO" id="GO:0017000">
    <property type="term" value="P:antibiotic biosynthetic process"/>
    <property type="evidence" value="ECO:0007669"/>
    <property type="project" value="UniProtKB-KW"/>
</dbReference>
<dbReference type="SUPFAM" id="SSF51197">
    <property type="entry name" value="Clavaminate synthase-like"/>
    <property type="match status" value="1"/>
</dbReference>
<proteinExistence type="inferred from homology"/>
<dbReference type="InterPro" id="IPR026992">
    <property type="entry name" value="DIOX_N"/>
</dbReference>
<dbReference type="Proteomes" id="UP000295680">
    <property type="component" value="Unassembled WGS sequence"/>
</dbReference>
<feature type="domain" description="Fe2OG dioxygenase" evidence="4">
    <location>
        <begin position="170"/>
        <end position="271"/>
    </location>
</feature>
<gene>
    <name evidence="5" type="ORF">EV192_10268</name>
</gene>